<proteinExistence type="predicted"/>
<dbReference type="Proteomes" id="UP000295210">
    <property type="component" value="Unassembled WGS sequence"/>
</dbReference>
<comment type="caution">
    <text evidence="2">The sequence shown here is derived from an EMBL/GenBank/DDBJ whole genome shotgun (WGS) entry which is preliminary data.</text>
</comment>
<dbReference type="NCBIfam" id="TIGR03436">
    <property type="entry name" value="acidobact_VWFA"/>
    <property type="match status" value="1"/>
</dbReference>
<evidence type="ECO:0000313" key="2">
    <source>
        <dbReference type="EMBL" id="TCK70781.1"/>
    </source>
</evidence>
<dbReference type="InterPro" id="IPR017802">
    <property type="entry name" value="VWFA-rel_acidobac-type"/>
</dbReference>
<dbReference type="AlphaFoldDB" id="A0A4V2PUL2"/>
<feature type="compositionally biased region" description="Low complexity" evidence="1">
    <location>
        <begin position="46"/>
        <end position="56"/>
    </location>
</feature>
<feature type="compositionally biased region" description="Polar residues" evidence="1">
    <location>
        <begin position="26"/>
        <end position="35"/>
    </location>
</feature>
<evidence type="ECO:0000256" key="1">
    <source>
        <dbReference type="SAM" id="MobiDB-lite"/>
    </source>
</evidence>
<dbReference type="Gene3D" id="3.40.50.410">
    <property type="entry name" value="von Willebrand factor, type A domain"/>
    <property type="match status" value="1"/>
</dbReference>
<name>A0A4V2PUL2_9BACT</name>
<accession>A0A4V2PUL2</accession>
<dbReference type="EMBL" id="SMGK01000006">
    <property type="protein sequence ID" value="TCK70781.1"/>
    <property type="molecule type" value="Genomic_DNA"/>
</dbReference>
<organism evidence="2 3">
    <name type="scientific">Acidipila rosea</name>
    <dbReference type="NCBI Taxonomy" id="768535"/>
    <lineage>
        <taxon>Bacteria</taxon>
        <taxon>Pseudomonadati</taxon>
        <taxon>Acidobacteriota</taxon>
        <taxon>Terriglobia</taxon>
        <taxon>Terriglobales</taxon>
        <taxon>Acidobacteriaceae</taxon>
        <taxon>Acidipila</taxon>
    </lineage>
</organism>
<feature type="region of interest" description="Disordered" evidence="1">
    <location>
        <begin position="1"/>
        <end position="78"/>
    </location>
</feature>
<keyword evidence="3" id="KW-1185">Reference proteome</keyword>
<protein>
    <submittedName>
        <fullName evidence="2">VWFA-related protein</fullName>
    </submittedName>
</protein>
<dbReference type="SUPFAM" id="SSF53300">
    <property type="entry name" value="vWA-like"/>
    <property type="match status" value="1"/>
</dbReference>
<reference evidence="2 3" key="1">
    <citation type="submission" date="2019-03" db="EMBL/GenBank/DDBJ databases">
        <title>Genomic Encyclopedia of Type Strains, Phase IV (KMG-IV): sequencing the most valuable type-strain genomes for metagenomic binning, comparative biology and taxonomic classification.</title>
        <authorList>
            <person name="Goeker M."/>
        </authorList>
    </citation>
    <scope>NUCLEOTIDE SEQUENCE [LARGE SCALE GENOMIC DNA]</scope>
    <source>
        <strain evidence="2 3">DSM 103428</strain>
    </source>
</reference>
<evidence type="ECO:0000313" key="3">
    <source>
        <dbReference type="Proteomes" id="UP000295210"/>
    </source>
</evidence>
<feature type="compositionally biased region" description="Low complexity" evidence="1">
    <location>
        <begin position="1"/>
        <end position="25"/>
    </location>
</feature>
<gene>
    <name evidence="2" type="ORF">C7378_3170</name>
</gene>
<dbReference type="RefSeq" id="WP_243648311.1">
    <property type="nucleotide sequence ID" value="NZ_SMGK01000006.1"/>
</dbReference>
<sequence length="412" mass="44209">MGGLQQQQQSIPDAPAPQPAASSPANLSNLKNSVTPGEGTAKDATPDSPQSQADQQPAPPPEQAPVQQTAPELPVAGQGPSYTIHVPVNEILVPVTVRDKKGNLVPGLTWRQFRVYEDGQPQRISFFTVDPFPLSVAFVIDASVPADVMHKVNESLAAVPGAFSPADSVAIFTYNTSPTEVTTFTAAEGNRLVAAFQSAKRPGRDMGVPALGGPLDNGPMINNKQVDPNMAPQRGSVGFIKIPKENHPLNDAILAAAKALASQPKGRRRILYVISDGKEAGSKATYKEVVRYMLTNNISLYGTLVGESAMWGMGYLDKMHLPLIPTMRDNILPKYAFATGGVLDSEFSENGIQRSFAKITQSVRTQYTLGYISHAPIMSSKFHTIDVRVEGITGLDVQARDGYYPSSADIEQ</sequence>
<dbReference type="InterPro" id="IPR036465">
    <property type="entry name" value="vWFA_dom_sf"/>
</dbReference>